<sequence length="209" mass="23780">MLVLHGFCYGVVNKVTHGAKGLLDLGLNMTLSDQSRKNGITRIESLWRLLIQNELNTVMPAPKVVGLYFPATIGLLTHSTEHSPPSGKQVTINLDLGDWLRIIDELRLLEPENSLFLPDTDLIREIFDEEYSRNMDITDLMRENFDEGDSGNMDMDYGNIYTLWEVLLVHRRAVEAGLIPELELLLGCEARLEFEAIYEYVVPKLQTCN</sequence>
<keyword evidence="2" id="KW-1185">Reference proteome</keyword>
<protein>
    <submittedName>
        <fullName evidence="1">Uncharacterized protein</fullName>
    </submittedName>
</protein>
<evidence type="ECO:0000313" key="1">
    <source>
        <dbReference type="EMBL" id="TRX98379.1"/>
    </source>
</evidence>
<dbReference type="EMBL" id="VFLP01000002">
    <property type="protein sequence ID" value="TRX98379.1"/>
    <property type="molecule type" value="Genomic_DNA"/>
</dbReference>
<evidence type="ECO:0000313" key="2">
    <source>
        <dbReference type="Proteomes" id="UP000319160"/>
    </source>
</evidence>
<name>A0A553IDV9_9PEZI</name>
<organism evidence="1 2">
    <name type="scientific">Xylaria flabelliformis</name>
    <dbReference type="NCBI Taxonomy" id="2512241"/>
    <lineage>
        <taxon>Eukaryota</taxon>
        <taxon>Fungi</taxon>
        <taxon>Dikarya</taxon>
        <taxon>Ascomycota</taxon>
        <taxon>Pezizomycotina</taxon>
        <taxon>Sordariomycetes</taxon>
        <taxon>Xylariomycetidae</taxon>
        <taxon>Xylariales</taxon>
        <taxon>Xylariaceae</taxon>
        <taxon>Xylaria</taxon>
    </lineage>
</organism>
<proteinExistence type="predicted"/>
<accession>A0A553IDV9</accession>
<dbReference type="AlphaFoldDB" id="A0A553IDV9"/>
<dbReference type="OrthoDB" id="4476201at2759"/>
<gene>
    <name evidence="1" type="ORF">FHL15_000453</name>
</gene>
<reference evidence="2" key="1">
    <citation type="submission" date="2019-06" db="EMBL/GenBank/DDBJ databases">
        <title>Draft genome sequence of the griseofulvin-producing fungus Xylaria cubensis strain G536.</title>
        <authorList>
            <person name="Mead M.E."/>
            <person name="Raja H.A."/>
            <person name="Steenwyk J.L."/>
            <person name="Knowles S.L."/>
            <person name="Oberlies N.H."/>
            <person name="Rokas A."/>
        </authorList>
    </citation>
    <scope>NUCLEOTIDE SEQUENCE [LARGE SCALE GENOMIC DNA]</scope>
    <source>
        <strain evidence="2">G536</strain>
    </source>
</reference>
<comment type="caution">
    <text evidence="1">The sequence shown here is derived from an EMBL/GenBank/DDBJ whole genome shotgun (WGS) entry which is preliminary data.</text>
</comment>
<dbReference type="Proteomes" id="UP000319160">
    <property type="component" value="Unassembled WGS sequence"/>
</dbReference>